<name>A0A835S464_VANPL</name>
<dbReference type="PROSITE" id="PS50110">
    <property type="entry name" value="RESPONSE_REGULATORY"/>
    <property type="match status" value="1"/>
</dbReference>
<dbReference type="GO" id="GO:0009736">
    <property type="term" value="P:cytokinin-activated signaling pathway"/>
    <property type="evidence" value="ECO:0007669"/>
    <property type="project" value="InterPro"/>
</dbReference>
<reference evidence="5 6" key="1">
    <citation type="journal article" date="2020" name="Nat. Food">
        <title>A phased Vanilla planifolia genome enables genetic improvement of flavour and production.</title>
        <authorList>
            <person name="Hasing T."/>
            <person name="Tang H."/>
            <person name="Brym M."/>
            <person name="Khazi F."/>
            <person name="Huang T."/>
            <person name="Chambers A.H."/>
        </authorList>
    </citation>
    <scope>NUCLEOTIDE SEQUENCE [LARGE SCALE GENOMIC DNA]</scope>
    <source>
        <tissue evidence="5">Leaf</tissue>
    </source>
</reference>
<dbReference type="PANTHER" id="PTHR43874:SF85">
    <property type="entry name" value="TWO-COMPONENT RESPONSE REGULATOR ORR2"/>
    <property type="match status" value="1"/>
</dbReference>
<dbReference type="CDD" id="cd17581">
    <property type="entry name" value="REC_typeA_ARR"/>
    <property type="match status" value="1"/>
</dbReference>
<dbReference type="PANTHER" id="PTHR43874">
    <property type="entry name" value="TWO-COMPONENT RESPONSE REGULATOR"/>
    <property type="match status" value="1"/>
</dbReference>
<accession>A0A835S464</accession>
<dbReference type="InterPro" id="IPR045279">
    <property type="entry name" value="ARR-like"/>
</dbReference>
<protein>
    <recommendedName>
        <fullName evidence="4">Response regulatory domain-containing protein</fullName>
    </recommendedName>
</protein>
<evidence type="ECO:0000256" key="1">
    <source>
        <dbReference type="ARBA" id="ARBA00023012"/>
    </source>
</evidence>
<dbReference type="EMBL" id="JADCNM010000001">
    <property type="protein sequence ID" value="KAG0504005.1"/>
    <property type="molecule type" value="Genomic_DNA"/>
</dbReference>
<evidence type="ECO:0000313" key="5">
    <source>
        <dbReference type="EMBL" id="KAG0504005.1"/>
    </source>
</evidence>
<dbReference type="InterPro" id="IPR001789">
    <property type="entry name" value="Sig_transdc_resp-reg_receiver"/>
</dbReference>
<feature type="domain" description="Response regulatory" evidence="4">
    <location>
        <begin position="28"/>
        <end position="157"/>
    </location>
</feature>
<evidence type="ECO:0000313" key="6">
    <source>
        <dbReference type="Proteomes" id="UP000639772"/>
    </source>
</evidence>
<gene>
    <name evidence="5" type="ORF">HPP92_004077</name>
</gene>
<evidence type="ECO:0000256" key="2">
    <source>
        <dbReference type="PROSITE-ProRule" id="PRU00169"/>
    </source>
</evidence>
<feature type="region of interest" description="Disordered" evidence="3">
    <location>
        <begin position="158"/>
        <end position="180"/>
    </location>
</feature>
<proteinExistence type="predicted"/>
<dbReference type="OrthoDB" id="60033at2759"/>
<dbReference type="Pfam" id="PF00072">
    <property type="entry name" value="Response_reg"/>
    <property type="match status" value="1"/>
</dbReference>
<dbReference type="Proteomes" id="UP000639772">
    <property type="component" value="Chromosome 1"/>
</dbReference>
<feature type="modified residue" description="4-aspartylphosphate" evidence="2">
    <location>
        <position position="90"/>
    </location>
</feature>
<organism evidence="5 6">
    <name type="scientific">Vanilla planifolia</name>
    <name type="common">Vanilla</name>
    <dbReference type="NCBI Taxonomy" id="51239"/>
    <lineage>
        <taxon>Eukaryota</taxon>
        <taxon>Viridiplantae</taxon>
        <taxon>Streptophyta</taxon>
        <taxon>Embryophyta</taxon>
        <taxon>Tracheophyta</taxon>
        <taxon>Spermatophyta</taxon>
        <taxon>Magnoliopsida</taxon>
        <taxon>Liliopsida</taxon>
        <taxon>Asparagales</taxon>
        <taxon>Orchidaceae</taxon>
        <taxon>Vanilloideae</taxon>
        <taxon>Vanilleae</taxon>
        <taxon>Vanilla</taxon>
    </lineage>
</organism>
<comment type="caution">
    <text evidence="5">The sequence shown here is derived from an EMBL/GenBank/DDBJ whole genome shotgun (WGS) entry which is preliminary data.</text>
</comment>
<feature type="region of interest" description="Disordered" evidence="3">
    <location>
        <begin position="1"/>
        <end position="21"/>
    </location>
</feature>
<sequence>MQREEEATGNGNSGVECGNGRQGNRKERILVVDDSPVDRKVVERLLKKSDCFLDVITVESGKKALEYLGINEVALPNAIKNHNIDIILTDYCMPAMNGYDLLKIVKEQSFQKPIPVVIMSSENEPQRISRCQAIGAEDFIIKPLQTKDAQRLRNCVRRTASASKAGSKRKMPMDMAAGSGGGAERRQWLAGVVLA</sequence>
<dbReference type="GO" id="GO:0000160">
    <property type="term" value="P:phosphorelay signal transduction system"/>
    <property type="evidence" value="ECO:0007669"/>
    <property type="project" value="UniProtKB-KW"/>
</dbReference>
<dbReference type="SMART" id="SM00448">
    <property type="entry name" value="REC"/>
    <property type="match status" value="1"/>
</dbReference>
<dbReference type="Gene3D" id="3.40.50.2300">
    <property type="match status" value="1"/>
</dbReference>
<evidence type="ECO:0000256" key="3">
    <source>
        <dbReference type="SAM" id="MobiDB-lite"/>
    </source>
</evidence>
<dbReference type="AlphaFoldDB" id="A0A835S464"/>
<keyword evidence="2" id="KW-0597">Phosphoprotein</keyword>
<dbReference type="SUPFAM" id="SSF52172">
    <property type="entry name" value="CheY-like"/>
    <property type="match status" value="1"/>
</dbReference>
<evidence type="ECO:0000259" key="4">
    <source>
        <dbReference type="PROSITE" id="PS50110"/>
    </source>
</evidence>
<dbReference type="InterPro" id="IPR011006">
    <property type="entry name" value="CheY-like_superfamily"/>
</dbReference>
<keyword evidence="1" id="KW-0902">Two-component regulatory system</keyword>